<dbReference type="GO" id="GO:0005737">
    <property type="term" value="C:cytoplasm"/>
    <property type="evidence" value="ECO:0007669"/>
    <property type="project" value="UniProtKB-SubCell"/>
</dbReference>
<dbReference type="PANTHER" id="PTHR11579:SF0">
    <property type="entry name" value="PROTEIN-L-ISOASPARTATE(D-ASPARTATE) O-METHYLTRANSFERASE"/>
    <property type="match status" value="1"/>
</dbReference>
<evidence type="ECO:0000256" key="1">
    <source>
        <dbReference type="ARBA" id="ARBA00004496"/>
    </source>
</evidence>
<evidence type="ECO:0000256" key="12">
    <source>
        <dbReference type="SAM" id="MobiDB-lite"/>
    </source>
</evidence>
<organism evidence="13 14">
    <name type="scientific">Nocardiopsis metallicus</name>
    <dbReference type="NCBI Taxonomy" id="179819"/>
    <lineage>
        <taxon>Bacteria</taxon>
        <taxon>Bacillati</taxon>
        <taxon>Actinomycetota</taxon>
        <taxon>Actinomycetes</taxon>
        <taxon>Streptosporangiales</taxon>
        <taxon>Nocardiopsidaceae</taxon>
        <taxon>Nocardiopsis</taxon>
    </lineage>
</organism>
<evidence type="ECO:0000256" key="5">
    <source>
        <dbReference type="ARBA" id="ARBA00022490"/>
    </source>
</evidence>
<dbReference type="CDD" id="cd02440">
    <property type="entry name" value="AdoMet_MTases"/>
    <property type="match status" value="1"/>
</dbReference>
<comment type="subcellular location">
    <subcellularLocation>
        <location evidence="1">Cytoplasm</location>
    </subcellularLocation>
</comment>
<protein>
    <recommendedName>
        <fullName evidence="4">Protein-L-isoaspartate O-methyltransferase</fullName>
        <ecNumber evidence="3">2.1.1.77</ecNumber>
    </recommendedName>
    <alternativeName>
        <fullName evidence="11">L-isoaspartyl protein carboxyl methyltransferase</fullName>
    </alternativeName>
    <alternativeName>
        <fullName evidence="9">Protein L-isoaspartyl methyltransferase</fullName>
    </alternativeName>
    <alternativeName>
        <fullName evidence="10">Protein-beta-aspartate methyltransferase</fullName>
    </alternativeName>
</protein>
<gene>
    <name evidence="13" type="ORF">HNR07_005956</name>
</gene>
<proteinExistence type="inferred from homology"/>
<keyword evidence="7 13" id="KW-0808">Transferase</keyword>
<evidence type="ECO:0000256" key="6">
    <source>
        <dbReference type="ARBA" id="ARBA00022603"/>
    </source>
</evidence>
<evidence type="ECO:0000256" key="3">
    <source>
        <dbReference type="ARBA" id="ARBA00011890"/>
    </source>
</evidence>
<dbReference type="EMBL" id="JACHDO010000001">
    <property type="protein sequence ID" value="MBB5494819.1"/>
    <property type="molecule type" value="Genomic_DNA"/>
</dbReference>
<dbReference type="AlphaFoldDB" id="A0A840WCT9"/>
<dbReference type="RefSeq" id="WP_184368855.1">
    <property type="nucleotide sequence ID" value="NZ_BAAAKM010000063.1"/>
</dbReference>
<dbReference type="GO" id="GO:0032259">
    <property type="term" value="P:methylation"/>
    <property type="evidence" value="ECO:0007669"/>
    <property type="project" value="UniProtKB-KW"/>
</dbReference>
<dbReference type="Gene3D" id="3.40.50.150">
    <property type="entry name" value="Vaccinia Virus protein VP39"/>
    <property type="match status" value="1"/>
</dbReference>
<evidence type="ECO:0000256" key="9">
    <source>
        <dbReference type="ARBA" id="ARBA00030757"/>
    </source>
</evidence>
<dbReference type="SUPFAM" id="SSF53335">
    <property type="entry name" value="S-adenosyl-L-methionine-dependent methyltransferases"/>
    <property type="match status" value="1"/>
</dbReference>
<evidence type="ECO:0000256" key="7">
    <source>
        <dbReference type="ARBA" id="ARBA00022679"/>
    </source>
</evidence>
<evidence type="ECO:0000256" key="8">
    <source>
        <dbReference type="ARBA" id="ARBA00022691"/>
    </source>
</evidence>
<comment type="caution">
    <text evidence="13">The sequence shown here is derived from an EMBL/GenBank/DDBJ whole genome shotgun (WGS) entry which is preliminary data.</text>
</comment>
<dbReference type="Pfam" id="PF01135">
    <property type="entry name" value="PCMT"/>
    <property type="match status" value="1"/>
</dbReference>
<accession>A0A840WCT9</accession>
<reference evidence="13 14" key="1">
    <citation type="submission" date="2020-08" db="EMBL/GenBank/DDBJ databases">
        <title>Sequencing the genomes of 1000 actinobacteria strains.</title>
        <authorList>
            <person name="Klenk H.-P."/>
        </authorList>
    </citation>
    <scope>NUCLEOTIDE SEQUENCE [LARGE SCALE GENOMIC DNA]</scope>
    <source>
        <strain evidence="13 14">DSM 44598</strain>
    </source>
</reference>
<evidence type="ECO:0000256" key="2">
    <source>
        <dbReference type="ARBA" id="ARBA00005369"/>
    </source>
</evidence>
<evidence type="ECO:0000256" key="10">
    <source>
        <dbReference type="ARBA" id="ARBA00031323"/>
    </source>
</evidence>
<dbReference type="Proteomes" id="UP000579647">
    <property type="component" value="Unassembled WGS sequence"/>
</dbReference>
<dbReference type="InterPro" id="IPR000682">
    <property type="entry name" value="PCMT"/>
</dbReference>
<feature type="region of interest" description="Disordered" evidence="12">
    <location>
        <begin position="67"/>
        <end position="88"/>
    </location>
</feature>
<evidence type="ECO:0000313" key="13">
    <source>
        <dbReference type="EMBL" id="MBB5494819.1"/>
    </source>
</evidence>
<evidence type="ECO:0000313" key="14">
    <source>
        <dbReference type="Proteomes" id="UP000579647"/>
    </source>
</evidence>
<keyword evidence="14" id="KW-1185">Reference proteome</keyword>
<dbReference type="EC" id="2.1.1.77" evidence="3"/>
<dbReference type="GO" id="GO:0004719">
    <property type="term" value="F:protein-L-isoaspartate (D-aspartate) O-methyltransferase activity"/>
    <property type="evidence" value="ECO:0007669"/>
    <property type="project" value="UniProtKB-EC"/>
</dbReference>
<evidence type="ECO:0000256" key="11">
    <source>
        <dbReference type="ARBA" id="ARBA00031350"/>
    </source>
</evidence>
<sequence length="368" mass="38885">MKDLDALHTALVERLDTDDPIRLAFAAHPRHRFIPDMVWPDATGLPLYRTADPDRWARLVYGSDAVTTQANDGGGGPRNEPSSSSSAPQVMADMIAAAGISEGMRVLEVGTGTGWNAAILATLVGQKGAVTSIEIDPGVAALARERLEGLGVHVRTAAVPPAGQAYDAVIATCAATQIPAELLAAAEQGAPLVLPWSPHPAARSTPVVALRKDAQKGVGTFVREAAFMRDRTQRPGSLPFPGLGQRPTHSADFPVGSVELIGSGMMTQLMLMLPGVRLGTGVRPFQGGHGRIVWMGAGQAWAYIWPDGTVTGGGERPLGDTLAQAYRQLQDAGLPELESFFLEADPGRGSYRVTCSAMGQEWDHHVLP</sequence>
<comment type="similarity">
    <text evidence="2">Belongs to the methyltransferase superfamily. L-isoaspartyl/D-aspartyl protein methyltransferase family.</text>
</comment>
<keyword evidence="6 13" id="KW-0489">Methyltransferase</keyword>
<dbReference type="PANTHER" id="PTHR11579">
    <property type="entry name" value="PROTEIN-L-ISOASPARTATE O-METHYLTRANSFERASE"/>
    <property type="match status" value="1"/>
</dbReference>
<dbReference type="InterPro" id="IPR029063">
    <property type="entry name" value="SAM-dependent_MTases_sf"/>
</dbReference>
<keyword evidence="5" id="KW-0963">Cytoplasm</keyword>
<name>A0A840WCT9_9ACTN</name>
<evidence type="ECO:0000256" key="4">
    <source>
        <dbReference type="ARBA" id="ARBA00013346"/>
    </source>
</evidence>
<keyword evidence="8" id="KW-0949">S-adenosyl-L-methionine</keyword>